<dbReference type="InterPro" id="IPR000742">
    <property type="entry name" value="EGF"/>
</dbReference>
<dbReference type="InterPro" id="IPR009030">
    <property type="entry name" value="Growth_fac_rcpt_cys_sf"/>
</dbReference>
<evidence type="ECO:0000313" key="5">
    <source>
        <dbReference type="EMBL" id="KAJ6228150.1"/>
    </source>
</evidence>
<feature type="transmembrane region" description="Helical" evidence="2">
    <location>
        <begin position="1164"/>
        <end position="1181"/>
    </location>
</feature>
<name>A0ABQ8X769_9EUKA</name>
<evidence type="ECO:0000313" key="6">
    <source>
        <dbReference type="Proteomes" id="UP001150062"/>
    </source>
</evidence>
<dbReference type="SMART" id="SM01411">
    <property type="entry name" value="Ephrin_rec_like"/>
    <property type="match status" value="10"/>
</dbReference>
<evidence type="ECO:0000256" key="1">
    <source>
        <dbReference type="PROSITE-ProRule" id="PRU00076"/>
    </source>
</evidence>
<dbReference type="Proteomes" id="UP001150062">
    <property type="component" value="Unassembled WGS sequence"/>
</dbReference>
<feature type="transmembrane region" description="Helical" evidence="2">
    <location>
        <begin position="944"/>
        <end position="966"/>
    </location>
</feature>
<keyword evidence="2" id="KW-1133">Transmembrane helix</keyword>
<keyword evidence="6" id="KW-1185">Reference proteome</keyword>
<feature type="domain" description="EGF-like" evidence="4">
    <location>
        <begin position="230"/>
        <end position="264"/>
    </location>
</feature>
<comment type="caution">
    <text evidence="1">Lacks conserved residue(s) required for the propagation of feature annotation.</text>
</comment>
<feature type="transmembrane region" description="Helical" evidence="2">
    <location>
        <begin position="1227"/>
        <end position="1251"/>
    </location>
</feature>
<dbReference type="PANTHER" id="PTHR46967">
    <property type="entry name" value="INSULIN-LIKE GROWTH FACTOR BINDING PROTEIN,N-TERMINAL"/>
    <property type="match status" value="1"/>
</dbReference>
<evidence type="ECO:0000259" key="4">
    <source>
        <dbReference type="PROSITE" id="PS50026"/>
    </source>
</evidence>
<evidence type="ECO:0000256" key="3">
    <source>
        <dbReference type="SAM" id="SignalP"/>
    </source>
</evidence>
<dbReference type="PANTHER" id="PTHR46967:SF1">
    <property type="entry name" value="KERATIN-ASSOCIATED PROTEIN 16-1-LIKE"/>
    <property type="match status" value="1"/>
</dbReference>
<sequence>MFNLYVLFVLIISLNISIILCEPTCTRYVKKEGSNALECDSYDDACATISYAMDFLDDDVICVDQGTYILDGPLKFKGTQYLYSMNGNSETIIDGNSQHRCLEFNNISSAHIEGFTMQNCFTTGNGSIYIFCDQDNSASPFLENLIIKESKADYGGGIFTEGCNTKLQDVVIQENYAVKGGGGLVCNSLKSSAPSHLTFTQVTIVDNSASYYENIYNMNENNKCFVNEVEMKNCGICKNGGNCNPNSGYCDCLPGSSLDSPQCEFCPMGHYSNETNSTVCTACEAGTYGDTLGLKDQNECQRCTKGTFNPDTGSSSINDCHLCNIGTYGDEVGLPECLPCNPGRYSDQKGSRDCDRCLRGKYTDEEGQSSCKSSPKGKFANETGLSRCFDCEFGTFSNETGLSICYTCETGTYSDEKGLIECKNCSKGTFNPNEGSISNIDCIACDIGKYMDEEGQSSCKSCPKGKFANETGLPRCFDCEFGTFSNETGLSICDNCEKGTYSDEKGLIGCKKCPKGTYNPNEGSISLSNCLKCQKGKYMDQVGQSFCLNCQKGTFNTKVKSKSEFDCKPCPMGNFMGEEGQSFCSNCQVGKFANETGLSSCFDCEFGTFSNDTGLSICHNCETGTYSDEKGLIECKNCSKGTFNPNEGSISKADCITCNIGEYNDEDGKKECQLCPTGKYQNQNGQTKCLECLPGTYADGMGSIICQYCDSGTYQDMPGRINCDNCPFNTWQDRDASTKCQYCPLFSETLATGTASINECICSVGYYGKPGELCKSCPEGGICNQFNQKYPLPKRGYWNSLDNPEELTKCIVYEACPGYKIGVCNEDMGYKGVKCEKCETGFYRFEKECLECPSNNWFRLFLAFMIFVILMIILLFIAKKGENYFGSISILISFFQIITLFPSMLFNWPIEVLDFFQNLTFFNFNMDFLALECSLNLSFKQKWFLIQLLPIITLFFFVILYAGAYLHSRMVKRIGNKILNKYPNLCTKPSKNEQNYFTFPLYYLRYYSTTLMTNGMDKNDLKQFKYNCINSFIALLFIMYLILCLKILELFDCSKSRNSNSEDQIIITYTLNTSPEYKCYDDWWYNFLPFIIIFGILYIIGIPVFLVWSLWYHSKKVDEKIFKQRLGLLTNRFKKEWFFWEFVITIRKFLVVIFVLYLSNVPRAQLIIFNIIFLFSILMQASCNPFNTRPRNFLEFSLLTITQLILLFGMIFYSQEINIISHNGKNYLANFIIFLLAFSFVFWLVVVFLEIKSAFKKKNKKRPRKKTYISTNEQKFIQLIQKKSNFRLIIKYIGSINSSKLKKIYKFYNLLTNSSIEKLSSNSKFKNTQSGFLDNVHNIWNRFFITYLLLWYKNKANTLYKIRISKLISKFIEYNLSGKSVDKNDK</sequence>
<organism evidence="5 6">
    <name type="scientific">Anaeramoeba flamelloides</name>
    <dbReference type="NCBI Taxonomy" id="1746091"/>
    <lineage>
        <taxon>Eukaryota</taxon>
        <taxon>Metamonada</taxon>
        <taxon>Anaeramoebidae</taxon>
        <taxon>Anaeramoeba</taxon>
    </lineage>
</organism>
<dbReference type="Pfam" id="PF07699">
    <property type="entry name" value="Ephrin_rec_like"/>
    <property type="match status" value="5"/>
</dbReference>
<feature type="transmembrane region" description="Helical" evidence="2">
    <location>
        <begin position="1193"/>
        <end position="1215"/>
    </location>
</feature>
<feature type="transmembrane region" description="Helical" evidence="2">
    <location>
        <begin position="857"/>
        <end position="877"/>
    </location>
</feature>
<dbReference type="SUPFAM" id="SSF57184">
    <property type="entry name" value="Growth factor receptor domain"/>
    <property type="match status" value="4"/>
</dbReference>
<comment type="caution">
    <text evidence="5">The sequence shown here is derived from an EMBL/GenBank/DDBJ whole genome shotgun (WGS) entry which is preliminary data.</text>
</comment>
<dbReference type="Gene3D" id="2.10.50.10">
    <property type="entry name" value="Tumor Necrosis Factor Receptor, subunit A, domain 2"/>
    <property type="match status" value="8"/>
</dbReference>
<dbReference type="EMBL" id="JAOAOG010000329">
    <property type="protein sequence ID" value="KAJ6228150.1"/>
    <property type="molecule type" value="Genomic_DNA"/>
</dbReference>
<dbReference type="PROSITE" id="PS50026">
    <property type="entry name" value="EGF_3"/>
    <property type="match status" value="1"/>
</dbReference>
<feature type="transmembrane region" description="Helical" evidence="2">
    <location>
        <begin position="1137"/>
        <end position="1158"/>
    </location>
</feature>
<feature type="transmembrane region" description="Helical" evidence="2">
    <location>
        <begin position="1087"/>
        <end position="1111"/>
    </location>
</feature>
<feature type="transmembrane region" description="Helical" evidence="2">
    <location>
        <begin position="1028"/>
        <end position="1048"/>
    </location>
</feature>
<feature type="chain" id="PRO_5046615465" evidence="3">
    <location>
        <begin position="22"/>
        <end position="1386"/>
    </location>
</feature>
<dbReference type="InterPro" id="IPR011641">
    <property type="entry name" value="Tyr-kin_ephrin_A/B_rcpt-like"/>
</dbReference>
<feature type="signal peptide" evidence="3">
    <location>
        <begin position="1"/>
        <end position="21"/>
    </location>
</feature>
<protein>
    <submittedName>
        <fullName evidence="5">Insulin-like growth factor binding protein</fullName>
    </submittedName>
</protein>
<dbReference type="InterPro" id="IPR011050">
    <property type="entry name" value="Pectin_lyase_fold/virulence"/>
</dbReference>
<accession>A0ABQ8X769</accession>
<reference evidence="5" key="1">
    <citation type="submission" date="2022-08" db="EMBL/GenBank/DDBJ databases">
        <title>Novel sulfate-reducing endosymbionts in the free-living metamonad Anaeramoeba.</title>
        <authorList>
            <person name="Jerlstrom-Hultqvist J."/>
            <person name="Cepicka I."/>
            <person name="Gallot-Lavallee L."/>
            <person name="Salas-Leiva D."/>
            <person name="Curtis B.A."/>
            <person name="Zahonova K."/>
            <person name="Pipaliya S."/>
            <person name="Dacks J."/>
            <person name="Roger A.J."/>
        </authorList>
    </citation>
    <scope>NUCLEOTIDE SEQUENCE</scope>
    <source>
        <strain evidence="5">Schooner1</strain>
    </source>
</reference>
<dbReference type="SUPFAM" id="SSF51126">
    <property type="entry name" value="Pectin lyase-like"/>
    <property type="match status" value="1"/>
</dbReference>
<evidence type="ECO:0000256" key="2">
    <source>
        <dbReference type="SAM" id="Phobius"/>
    </source>
</evidence>
<feature type="transmembrane region" description="Helical" evidence="2">
    <location>
        <begin position="884"/>
        <end position="906"/>
    </location>
</feature>
<keyword evidence="2" id="KW-0812">Transmembrane</keyword>
<keyword evidence="1" id="KW-0245">EGF-like domain</keyword>
<keyword evidence="3" id="KW-0732">Signal</keyword>
<proteinExistence type="predicted"/>
<gene>
    <name evidence="5" type="ORF">M0813_08974</name>
</gene>
<keyword evidence="2" id="KW-0472">Membrane</keyword>